<dbReference type="CDD" id="cd00051">
    <property type="entry name" value="EFh"/>
    <property type="match status" value="1"/>
</dbReference>
<dbReference type="CDD" id="cd05117">
    <property type="entry name" value="STKc_CAMK"/>
    <property type="match status" value="1"/>
</dbReference>
<keyword evidence="7" id="KW-0418">Kinase</keyword>
<feature type="compositionally biased region" description="Low complexity" evidence="11">
    <location>
        <begin position="814"/>
        <end position="823"/>
    </location>
</feature>
<dbReference type="InterPro" id="IPR000719">
    <property type="entry name" value="Prot_kinase_dom"/>
</dbReference>
<dbReference type="FunFam" id="1.10.238.10:FF:000003">
    <property type="entry name" value="Calmodulin A"/>
    <property type="match status" value="1"/>
</dbReference>
<dbReference type="Gene3D" id="1.10.510.10">
    <property type="entry name" value="Transferase(Phosphotransferase) domain 1"/>
    <property type="match status" value="1"/>
</dbReference>
<dbReference type="PROSITE" id="PS50222">
    <property type="entry name" value="EF_HAND_2"/>
    <property type="match status" value="2"/>
</dbReference>
<dbReference type="FunFam" id="1.10.510.10:FF:000571">
    <property type="entry name" value="Maternal embryonic leucine zipper kinase"/>
    <property type="match status" value="1"/>
</dbReference>
<keyword evidence="8" id="KW-0106">Calcium</keyword>
<keyword evidence="5" id="KW-0677">Repeat</keyword>
<dbReference type="InterPro" id="IPR011009">
    <property type="entry name" value="Kinase-like_dom_sf"/>
</dbReference>
<feature type="compositionally biased region" description="Gly residues" evidence="11">
    <location>
        <begin position="525"/>
        <end position="553"/>
    </location>
</feature>
<protein>
    <recommendedName>
        <fullName evidence="15">Calmodulin</fullName>
    </recommendedName>
</protein>
<dbReference type="GO" id="GO:0004674">
    <property type="term" value="F:protein serine/threonine kinase activity"/>
    <property type="evidence" value="ECO:0007669"/>
    <property type="project" value="UniProtKB-KW"/>
</dbReference>
<feature type="region of interest" description="Disordered" evidence="11">
    <location>
        <begin position="935"/>
        <end position="999"/>
    </location>
</feature>
<dbReference type="PROSITE" id="PS50011">
    <property type="entry name" value="PROTEIN_KINASE_DOM"/>
    <property type="match status" value="1"/>
</dbReference>
<dbReference type="Pfam" id="PF00069">
    <property type="entry name" value="Pkinase"/>
    <property type="match status" value="1"/>
</dbReference>
<comment type="subunit">
    <text evidence="2">Monomer.</text>
</comment>
<feature type="region of interest" description="Disordered" evidence="11">
    <location>
        <begin position="731"/>
        <end position="775"/>
    </location>
</feature>
<accession>A0A0G4HDH8</accession>
<dbReference type="Pfam" id="PF13499">
    <property type="entry name" value="EF-hand_7"/>
    <property type="match status" value="1"/>
</dbReference>
<keyword evidence="4" id="KW-0808">Transferase</keyword>
<keyword evidence="3" id="KW-0723">Serine/threonine-protein kinase</keyword>
<dbReference type="SMART" id="SM00054">
    <property type="entry name" value="EFh"/>
    <property type="match status" value="3"/>
</dbReference>
<feature type="compositionally biased region" description="Low complexity" evidence="11">
    <location>
        <begin position="949"/>
        <end position="958"/>
    </location>
</feature>
<evidence type="ECO:0000256" key="2">
    <source>
        <dbReference type="ARBA" id="ARBA00011245"/>
    </source>
</evidence>
<dbReference type="GO" id="GO:0005524">
    <property type="term" value="F:ATP binding"/>
    <property type="evidence" value="ECO:0007669"/>
    <property type="project" value="UniProtKB-KW"/>
</dbReference>
<evidence type="ECO:0000256" key="6">
    <source>
        <dbReference type="ARBA" id="ARBA00022741"/>
    </source>
</evidence>
<dbReference type="EMBL" id="CDMZ01002341">
    <property type="protein sequence ID" value="CEM41931.1"/>
    <property type="molecule type" value="Genomic_DNA"/>
</dbReference>
<feature type="region of interest" description="Disordered" evidence="11">
    <location>
        <begin position="814"/>
        <end position="851"/>
    </location>
</feature>
<evidence type="ECO:0000256" key="10">
    <source>
        <dbReference type="ARBA" id="ARBA00024334"/>
    </source>
</evidence>
<keyword evidence="6" id="KW-0547">Nucleotide-binding</keyword>
<feature type="region of interest" description="Disordered" evidence="11">
    <location>
        <begin position="444"/>
        <end position="576"/>
    </location>
</feature>
<dbReference type="PhylomeDB" id="A0A0G4HDH8"/>
<comment type="cofactor">
    <cofactor evidence="1">
        <name>Mg(2+)</name>
        <dbReference type="ChEBI" id="CHEBI:18420"/>
    </cofactor>
</comment>
<evidence type="ECO:0000313" key="14">
    <source>
        <dbReference type="EMBL" id="CEM41931.1"/>
    </source>
</evidence>
<evidence type="ECO:0000256" key="7">
    <source>
        <dbReference type="ARBA" id="ARBA00022777"/>
    </source>
</evidence>
<feature type="compositionally biased region" description="Pro residues" evidence="11">
    <location>
        <begin position="747"/>
        <end position="761"/>
    </location>
</feature>
<evidence type="ECO:0000256" key="1">
    <source>
        <dbReference type="ARBA" id="ARBA00001946"/>
    </source>
</evidence>
<dbReference type="SMART" id="SM00220">
    <property type="entry name" value="S_TKc"/>
    <property type="match status" value="1"/>
</dbReference>
<feature type="compositionally biased region" description="Basic and acidic residues" evidence="11">
    <location>
        <begin position="456"/>
        <end position="467"/>
    </location>
</feature>
<evidence type="ECO:0008006" key="15">
    <source>
        <dbReference type="Google" id="ProtNLM"/>
    </source>
</evidence>
<dbReference type="VEuPathDB" id="CryptoDB:Cvel_26383"/>
<feature type="compositionally biased region" description="Low complexity" evidence="11">
    <location>
        <begin position="498"/>
        <end position="524"/>
    </location>
</feature>
<dbReference type="Pfam" id="PF13833">
    <property type="entry name" value="EF-hand_8"/>
    <property type="match status" value="1"/>
</dbReference>
<evidence type="ECO:0000256" key="9">
    <source>
        <dbReference type="ARBA" id="ARBA00022840"/>
    </source>
</evidence>
<feature type="domain" description="EF-hand" evidence="13">
    <location>
        <begin position="372"/>
        <end position="407"/>
    </location>
</feature>
<dbReference type="SUPFAM" id="SSF56112">
    <property type="entry name" value="Protein kinase-like (PK-like)"/>
    <property type="match status" value="1"/>
</dbReference>
<dbReference type="InterPro" id="IPR018247">
    <property type="entry name" value="EF_Hand_1_Ca_BS"/>
</dbReference>
<dbReference type="Gene3D" id="1.10.238.10">
    <property type="entry name" value="EF-hand"/>
    <property type="match status" value="3"/>
</dbReference>
<dbReference type="AlphaFoldDB" id="A0A0G4HDH8"/>
<proteinExistence type="inferred from homology"/>
<dbReference type="PANTHER" id="PTHR24349">
    <property type="entry name" value="SERINE/THREONINE-PROTEIN KINASE"/>
    <property type="match status" value="1"/>
</dbReference>
<feature type="domain" description="Protein kinase" evidence="12">
    <location>
        <begin position="72"/>
        <end position="329"/>
    </location>
</feature>
<dbReference type="InterPro" id="IPR050205">
    <property type="entry name" value="CDPK_Ser/Thr_kinases"/>
</dbReference>
<feature type="region of interest" description="Disordered" evidence="11">
    <location>
        <begin position="668"/>
        <end position="698"/>
    </location>
</feature>
<keyword evidence="9" id="KW-0067">ATP-binding</keyword>
<dbReference type="Gene3D" id="3.30.200.20">
    <property type="entry name" value="Phosphorylase Kinase, domain 1"/>
    <property type="match status" value="1"/>
</dbReference>
<evidence type="ECO:0000256" key="3">
    <source>
        <dbReference type="ARBA" id="ARBA00022527"/>
    </source>
</evidence>
<name>A0A0G4HDH8_9ALVE</name>
<dbReference type="GO" id="GO:0005509">
    <property type="term" value="F:calcium ion binding"/>
    <property type="evidence" value="ECO:0007669"/>
    <property type="project" value="InterPro"/>
</dbReference>
<gene>
    <name evidence="14" type="ORF">Cvel_26383</name>
</gene>
<feature type="compositionally biased region" description="Low complexity" evidence="11">
    <location>
        <begin position="560"/>
        <end position="571"/>
    </location>
</feature>
<organism evidence="14">
    <name type="scientific">Chromera velia CCMP2878</name>
    <dbReference type="NCBI Taxonomy" id="1169474"/>
    <lineage>
        <taxon>Eukaryota</taxon>
        <taxon>Sar</taxon>
        <taxon>Alveolata</taxon>
        <taxon>Colpodellida</taxon>
        <taxon>Chromeraceae</taxon>
        <taxon>Chromera</taxon>
    </lineage>
</organism>
<evidence type="ECO:0000256" key="4">
    <source>
        <dbReference type="ARBA" id="ARBA00022679"/>
    </source>
</evidence>
<comment type="similarity">
    <text evidence="10">Belongs to the protein kinase superfamily. Ser/Thr protein kinase family. CDPK subfamily.</text>
</comment>
<feature type="domain" description="EF-hand" evidence="13">
    <location>
        <begin position="635"/>
        <end position="670"/>
    </location>
</feature>
<sequence>MGTNGSRPRNPVVPHKLHTIEYSRIHHKPIEGPASFLPDCLKSHCWRCVDVFCFTNSSVCSLPACLLSEDYVLTEKVLGSGFSGPVRMAACRATGKKYAVKPFNKKGATKERLDLLRNEAEIYLRLDHPHIAKLIDIFEDSAHVWIVMEHCSGRELYQRLDEKKVYKEADAAHVTFQMLEAVQYLHSHDVVHRDLKLENWLYEDEREDARLKLIDFGFSKIWNPFTSQRMHATCGSLAYVSPDTLTGSYTNACDMWSLGVIVYMLLVGYPPFYGSEAQILSRISRAHYSMSGSRWRKVSEKAKDFVRLCLEKDPNKRLTATQALIHPWIMERVHLPEVPIDTAVLGSLRSYCTSTHLRRAALTMMAFSLTTKEIAELADLFLAFDHDRSGRISLTDFVSVMKEHFDISTEEIEKIFLSLSERHSSASAHGESPQGQRRRLRKIFGSGTSLVTSGEGDDRERGGDGRVRSPAISPSPSAPSPRVHDMWGRRDHNHHGQQHAGGAMSASACGGGHQNHLNPHNQNQWGGGGAGAGRDSGGSAGLSPYTGGGGPSGQGRMHSNESAGSSGGPSEPFTPWPVREEQELEICYSDFVAAMLQTRVKLHEGLVREAFRRFDIDHSGYISTENLRHVLGPVFEGEDMDELIREVDTNGDGRIDYQEFLAAVLRPDPTMDAPPLTQPSDFSSSSSLPNGRGGMRHVGTATTLANSLRGSGSLGRLAEEPEKELMAAEGHLESRQHQQENGSKEPVPVPVHPRPIAPSGPSPNQHVDPGMRVELVSPHGQGKTLVEAPPCGDRSKAAESGGAPVLVPMAEAAAASSVAAPDPHSQRHGGTEAPKGSESLTRKGWEAQRPPMVKLSVTTNRDRKVLSVESNPDLSPSAGPVGATGAVPCKKFSARKWKGLAGVVDDEIDKQARHGTMIERHLSNPNVVRKLSLPPGAMQRKTNPGGGSTQQAASRAAAGVGGGMGGNVPVSEASGVSTGLPGDRVKPQVPVGDQAPVPL</sequence>
<evidence type="ECO:0000256" key="8">
    <source>
        <dbReference type="ARBA" id="ARBA00022837"/>
    </source>
</evidence>
<dbReference type="PROSITE" id="PS00018">
    <property type="entry name" value="EF_HAND_1"/>
    <property type="match status" value="2"/>
</dbReference>
<dbReference type="InterPro" id="IPR002048">
    <property type="entry name" value="EF_hand_dom"/>
</dbReference>
<evidence type="ECO:0000256" key="11">
    <source>
        <dbReference type="SAM" id="MobiDB-lite"/>
    </source>
</evidence>
<evidence type="ECO:0000256" key="5">
    <source>
        <dbReference type="ARBA" id="ARBA00022737"/>
    </source>
</evidence>
<evidence type="ECO:0000259" key="13">
    <source>
        <dbReference type="PROSITE" id="PS50222"/>
    </source>
</evidence>
<evidence type="ECO:0000259" key="12">
    <source>
        <dbReference type="PROSITE" id="PS50011"/>
    </source>
</evidence>
<dbReference type="SUPFAM" id="SSF47473">
    <property type="entry name" value="EF-hand"/>
    <property type="match status" value="1"/>
</dbReference>
<reference evidence="14" key="1">
    <citation type="submission" date="2014-11" db="EMBL/GenBank/DDBJ databases">
        <authorList>
            <person name="Otto D Thomas"/>
            <person name="Naeem Raeece"/>
        </authorList>
    </citation>
    <scope>NUCLEOTIDE SEQUENCE</scope>
</reference>
<dbReference type="InterPro" id="IPR011992">
    <property type="entry name" value="EF-hand-dom_pair"/>
</dbReference>